<keyword evidence="6" id="KW-1185">Reference proteome</keyword>
<dbReference type="STRING" id="1848.SAMN05443637_109137"/>
<dbReference type="PANTHER" id="PTHR43201">
    <property type="entry name" value="ACYL-COA SYNTHETASE"/>
    <property type="match status" value="1"/>
</dbReference>
<dbReference type="GO" id="GO:0031956">
    <property type="term" value="F:medium-chain fatty acid-CoA ligase activity"/>
    <property type="evidence" value="ECO:0007669"/>
    <property type="project" value="TreeGrafter"/>
</dbReference>
<keyword evidence="2" id="KW-0436">Ligase</keyword>
<dbReference type="EMBL" id="FRAP01000009">
    <property type="protein sequence ID" value="SHK64265.1"/>
    <property type="molecule type" value="Genomic_DNA"/>
</dbReference>
<evidence type="ECO:0000259" key="3">
    <source>
        <dbReference type="Pfam" id="PF00501"/>
    </source>
</evidence>
<evidence type="ECO:0000313" key="5">
    <source>
        <dbReference type="EMBL" id="SHK64265.1"/>
    </source>
</evidence>
<dbReference type="SUPFAM" id="SSF56801">
    <property type="entry name" value="Acetyl-CoA synthetase-like"/>
    <property type="match status" value="1"/>
</dbReference>
<dbReference type="GO" id="GO:0006631">
    <property type="term" value="P:fatty acid metabolic process"/>
    <property type="evidence" value="ECO:0007669"/>
    <property type="project" value="TreeGrafter"/>
</dbReference>
<organism evidence="5 6">
    <name type="scientific">Pseudonocardia thermophila</name>
    <dbReference type="NCBI Taxonomy" id="1848"/>
    <lineage>
        <taxon>Bacteria</taxon>
        <taxon>Bacillati</taxon>
        <taxon>Actinomycetota</taxon>
        <taxon>Actinomycetes</taxon>
        <taxon>Pseudonocardiales</taxon>
        <taxon>Pseudonocardiaceae</taxon>
        <taxon>Pseudonocardia</taxon>
    </lineage>
</organism>
<gene>
    <name evidence="5" type="ORF">SAMN05443637_109137</name>
</gene>
<dbReference type="InterPro" id="IPR025110">
    <property type="entry name" value="AMP-bd_C"/>
</dbReference>
<evidence type="ECO:0000259" key="4">
    <source>
        <dbReference type="Pfam" id="PF13193"/>
    </source>
</evidence>
<feature type="domain" description="AMP-dependent synthetase/ligase" evidence="3">
    <location>
        <begin position="33"/>
        <end position="249"/>
    </location>
</feature>
<evidence type="ECO:0000256" key="2">
    <source>
        <dbReference type="ARBA" id="ARBA00022598"/>
    </source>
</evidence>
<dbReference type="PANTHER" id="PTHR43201:SF5">
    <property type="entry name" value="MEDIUM-CHAIN ACYL-COA LIGASE ACSF2, MITOCHONDRIAL"/>
    <property type="match status" value="1"/>
</dbReference>
<comment type="similarity">
    <text evidence="1">Belongs to the ATP-dependent AMP-binding enzyme family.</text>
</comment>
<proteinExistence type="inferred from homology"/>
<evidence type="ECO:0000256" key="1">
    <source>
        <dbReference type="ARBA" id="ARBA00006432"/>
    </source>
</evidence>
<sequence>MLVDSSLLDGSQQADVRASAVKAKLFEAAEFLTSVSSSTPYPGTADPFAPGAIVYTSGTTGRSKGAILSQAFLLHEADAYLSAVEPIERDVFWTTLPLFHTNALCLSLLGGLLAGRPVVIRNRFSASRFWEQVRGDGGTVVNLLGAMVPILLKTHPDPVTDHPVRLAVGGGVSAPAVEAFEKRFGVRFMEIYGLTETGMNAARSPGSGGVGTVGKALPSWEIRVDAPDGSDGEIQIRARRRGALFDGYWRDEERTAAAFTDDGFFRTGDLGRYDTDGNLSFRGRAKDCIRRRGENISPSEVEYSVAQHPAIAECVAVPVPSELAEDEVKLVYVIHGGAQVTPQELHEFCKERMAPFMVPRYWERRDVLPKTPTQKVERHRLQGLGPNVHDMAGR</sequence>
<reference evidence="5 6" key="1">
    <citation type="submission" date="2016-11" db="EMBL/GenBank/DDBJ databases">
        <authorList>
            <person name="Jaros S."/>
            <person name="Januszkiewicz K."/>
            <person name="Wedrychowicz H."/>
        </authorList>
    </citation>
    <scope>NUCLEOTIDE SEQUENCE [LARGE SCALE GENOMIC DNA]</scope>
    <source>
        <strain evidence="5 6">DSM 43832</strain>
    </source>
</reference>
<dbReference type="InterPro" id="IPR042099">
    <property type="entry name" value="ANL_N_sf"/>
</dbReference>
<dbReference type="PROSITE" id="PS00455">
    <property type="entry name" value="AMP_BINDING"/>
    <property type="match status" value="1"/>
</dbReference>
<protein>
    <submittedName>
        <fullName evidence="5">AMP-binding enzyme C-terminal domain-containing protein</fullName>
    </submittedName>
</protein>
<name>A0A1M6U4Q5_PSETH</name>
<dbReference type="InterPro" id="IPR000873">
    <property type="entry name" value="AMP-dep_synth/lig_dom"/>
</dbReference>
<dbReference type="InterPro" id="IPR045851">
    <property type="entry name" value="AMP-bd_C_sf"/>
</dbReference>
<evidence type="ECO:0000313" key="6">
    <source>
        <dbReference type="Proteomes" id="UP000184363"/>
    </source>
</evidence>
<dbReference type="Gene3D" id="3.40.50.12780">
    <property type="entry name" value="N-terminal domain of ligase-like"/>
    <property type="match status" value="1"/>
</dbReference>
<dbReference type="Proteomes" id="UP000184363">
    <property type="component" value="Unassembled WGS sequence"/>
</dbReference>
<dbReference type="Pfam" id="PF00501">
    <property type="entry name" value="AMP-binding"/>
    <property type="match status" value="1"/>
</dbReference>
<dbReference type="InterPro" id="IPR020845">
    <property type="entry name" value="AMP-binding_CS"/>
</dbReference>
<feature type="domain" description="AMP-binding enzyme C-terminal" evidence="4">
    <location>
        <begin position="300"/>
        <end position="375"/>
    </location>
</feature>
<dbReference type="Gene3D" id="3.30.300.30">
    <property type="match status" value="1"/>
</dbReference>
<dbReference type="AlphaFoldDB" id="A0A1M6U4Q5"/>
<accession>A0A1M6U4Q5</accession>
<dbReference type="Pfam" id="PF13193">
    <property type="entry name" value="AMP-binding_C"/>
    <property type="match status" value="1"/>
</dbReference>